<dbReference type="AlphaFoldDB" id="A0A7I4EWW9"/>
<proteinExistence type="predicted"/>
<name>A0A7I4EWW9_PHYPA</name>
<reference evidence="1" key="3">
    <citation type="submission" date="2020-12" db="UniProtKB">
        <authorList>
            <consortium name="EnsemblPlants"/>
        </authorList>
    </citation>
    <scope>IDENTIFICATION</scope>
</reference>
<evidence type="ECO:0000313" key="2">
    <source>
        <dbReference type="Proteomes" id="UP000006727"/>
    </source>
</evidence>
<dbReference type="Gramene" id="Pp3c1_28420V3.1">
    <property type="protein sequence ID" value="PAC:32968989.CDS.1"/>
    <property type="gene ID" value="Pp3c1_28420"/>
</dbReference>
<reference evidence="1 2" key="1">
    <citation type="journal article" date="2008" name="Science">
        <title>The Physcomitrella genome reveals evolutionary insights into the conquest of land by plants.</title>
        <authorList>
            <person name="Rensing S."/>
            <person name="Lang D."/>
            <person name="Zimmer A."/>
            <person name="Terry A."/>
            <person name="Salamov A."/>
            <person name="Shapiro H."/>
            <person name="Nishiyama T."/>
            <person name="Perroud P.-F."/>
            <person name="Lindquist E."/>
            <person name="Kamisugi Y."/>
            <person name="Tanahashi T."/>
            <person name="Sakakibara K."/>
            <person name="Fujita T."/>
            <person name="Oishi K."/>
            <person name="Shin-I T."/>
            <person name="Kuroki Y."/>
            <person name="Toyoda A."/>
            <person name="Suzuki Y."/>
            <person name="Hashimoto A."/>
            <person name="Yamaguchi K."/>
            <person name="Sugano A."/>
            <person name="Kohara Y."/>
            <person name="Fujiyama A."/>
            <person name="Anterola A."/>
            <person name="Aoki S."/>
            <person name="Ashton N."/>
            <person name="Barbazuk W.B."/>
            <person name="Barker E."/>
            <person name="Bennetzen J."/>
            <person name="Bezanilla M."/>
            <person name="Blankenship R."/>
            <person name="Cho S.H."/>
            <person name="Dutcher S."/>
            <person name="Estelle M."/>
            <person name="Fawcett J.A."/>
            <person name="Gundlach H."/>
            <person name="Hanada K."/>
            <person name="Heyl A."/>
            <person name="Hicks K.A."/>
            <person name="Hugh J."/>
            <person name="Lohr M."/>
            <person name="Mayer K."/>
            <person name="Melkozernov A."/>
            <person name="Murata T."/>
            <person name="Nelson D."/>
            <person name="Pils B."/>
            <person name="Prigge M."/>
            <person name="Reiss B."/>
            <person name="Renner T."/>
            <person name="Rombauts S."/>
            <person name="Rushton P."/>
            <person name="Sanderfoot A."/>
            <person name="Schween G."/>
            <person name="Shiu S.-H."/>
            <person name="Stueber K."/>
            <person name="Theodoulou F.L."/>
            <person name="Tu H."/>
            <person name="Van de Peer Y."/>
            <person name="Verrier P.J."/>
            <person name="Waters E."/>
            <person name="Wood A."/>
            <person name="Yang L."/>
            <person name="Cove D."/>
            <person name="Cuming A."/>
            <person name="Hasebe M."/>
            <person name="Lucas S."/>
            <person name="Mishler D.B."/>
            <person name="Reski R."/>
            <person name="Grigoriev I."/>
            <person name="Quatrano R.S."/>
            <person name="Boore J.L."/>
        </authorList>
    </citation>
    <scope>NUCLEOTIDE SEQUENCE [LARGE SCALE GENOMIC DNA]</scope>
    <source>
        <strain evidence="1 2">cv. Gransden 2004</strain>
    </source>
</reference>
<dbReference type="InParanoid" id="A0A7I4EWW9"/>
<protein>
    <submittedName>
        <fullName evidence="1">Uncharacterized protein</fullName>
    </submittedName>
</protein>
<dbReference type="EMBL" id="ABEU02000001">
    <property type="status" value="NOT_ANNOTATED_CDS"/>
    <property type="molecule type" value="Genomic_DNA"/>
</dbReference>
<keyword evidence="2" id="KW-1185">Reference proteome</keyword>
<evidence type="ECO:0000313" key="1">
    <source>
        <dbReference type="EnsemblPlants" id="PAC:32968989.CDS.1"/>
    </source>
</evidence>
<dbReference type="Proteomes" id="UP000006727">
    <property type="component" value="Chromosome 1"/>
</dbReference>
<reference evidence="1 2" key="2">
    <citation type="journal article" date="2018" name="Plant J.">
        <title>The Physcomitrella patens chromosome-scale assembly reveals moss genome structure and evolution.</title>
        <authorList>
            <person name="Lang D."/>
            <person name="Ullrich K.K."/>
            <person name="Murat F."/>
            <person name="Fuchs J."/>
            <person name="Jenkins J."/>
            <person name="Haas F.B."/>
            <person name="Piednoel M."/>
            <person name="Gundlach H."/>
            <person name="Van Bel M."/>
            <person name="Meyberg R."/>
            <person name="Vives C."/>
            <person name="Morata J."/>
            <person name="Symeonidi A."/>
            <person name="Hiss M."/>
            <person name="Muchero W."/>
            <person name="Kamisugi Y."/>
            <person name="Saleh O."/>
            <person name="Blanc G."/>
            <person name="Decker E.L."/>
            <person name="van Gessel N."/>
            <person name="Grimwood J."/>
            <person name="Hayes R.D."/>
            <person name="Graham S.W."/>
            <person name="Gunter L.E."/>
            <person name="McDaniel S.F."/>
            <person name="Hoernstein S.N.W."/>
            <person name="Larsson A."/>
            <person name="Li F.W."/>
            <person name="Perroud P.F."/>
            <person name="Phillips J."/>
            <person name="Ranjan P."/>
            <person name="Rokshar D.S."/>
            <person name="Rothfels C.J."/>
            <person name="Schneider L."/>
            <person name="Shu S."/>
            <person name="Stevenson D.W."/>
            <person name="Thummler F."/>
            <person name="Tillich M."/>
            <person name="Villarreal Aguilar J.C."/>
            <person name="Widiez T."/>
            <person name="Wong G.K."/>
            <person name="Wymore A."/>
            <person name="Zhang Y."/>
            <person name="Zimmer A.D."/>
            <person name="Quatrano R.S."/>
            <person name="Mayer K.F.X."/>
            <person name="Goodstein D."/>
            <person name="Casacuberta J.M."/>
            <person name="Vandepoele K."/>
            <person name="Reski R."/>
            <person name="Cuming A.C."/>
            <person name="Tuskan G.A."/>
            <person name="Maumus F."/>
            <person name="Salse J."/>
            <person name="Schmutz J."/>
            <person name="Rensing S.A."/>
        </authorList>
    </citation>
    <scope>NUCLEOTIDE SEQUENCE [LARGE SCALE GENOMIC DNA]</scope>
    <source>
        <strain evidence="1 2">cv. Gransden 2004</strain>
    </source>
</reference>
<dbReference type="EnsemblPlants" id="Pp3c1_28420V3.1">
    <property type="protein sequence ID" value="PAC:32968989.CDS.1"/>
    <property type="gene ID" value="Pp3c1_28420"/>
</dbReference>
<sequence>MRFYNLFIKFMFAVNGSNYNRVVLCNLSQGTMVFRIQSKNYCTKLELSSLFSFFFL</sequence>
<organism evidence="1 2">
    <name type="scientific">Physcomitrium patens</name>
    <name type="common">Spreading-leaved earth moss</name>
    <name type="synonym">Physcomitrella patens</name>
    <dbReference type="NCBI Taxonomy" id="3218"/>
    <lineage>
        <taxon>Eukaryota</taxon>
        <taxon>Viridiplantae</taxon>
        <taxon>Streptophyta</taxon>
        <taxon>Embryophyta</taxon>
        <taxon>Bryophyta</taxon>
        <taxon>Bryophytina</taxon>
        <taxon>Bryopsida</taxon>
        <taxon>Funariidae</taxon>
        <taxon>Funariales</taxon>
        <taxon>Funariaceae</taxon>
        <taxon>Physcomitrium</taxon>
    </lineage>
</organism>
<accession>A0A7I4EWW9</accession>